<dbReference type="RefSeq" id="WP_142097352.1">
    <property type="nucleotide sequence ID" value="NZ_VFPH01000001.1"/>
</dbReference>
<protein>
    <submittedName>
        <fullName evidence="6">Ribose transport system substrate-binding protein</fullName>
    </submittedName>
</protein>
<accession>A0A543GBY4</accession>
<evidence type="ECO:0000256" key="4">
    <source>
        <dbReference type="SAM" id="SignalP"/>
    </source>
</evidence>
<dbReference type="AlphaFoldDB" id="A0A543GBY4"/>
<evidence type="ECO:0000256" key="3">
    <source>
        <dbReference type="ARBA" id="ARBA00022729"/>
    </source>
</evidence>
<comment type="subcellular location">
    <subcellularLocation>
        <location evidence="1">Cell envelope</location>
    </subcellularLocation>
</comment>
<evidence type="ECO:0000313" key="6">
    <source>
        <dbReference type="EMBL" id="TQM43593.1"/>
    </source>
</evidence>
<dbReference type="InterPro" id="IPR025997">
    <property type="entry name" value="SBP_2_dom"/>
</dbReference>
<evidence type="ECO:0000313" key="7">
    <source>
        <dbReference type="Proteomes" id="UP000319818"/>
    </source>
</evidence>
<comment type="similarity">
    <text evidence="2">Belongs to the bacterial solute-binding protein 2 family.</text>
</comment>
<feature type="chain" id="PRO_5038743271" evidence="4">
    <location>
        <begin position="20"/>
        <end position="397"/>
    </location>
</feature>
<gene>
    <name evidence="6" type="ORF">FB388_0940</name>
</gene>
<feature type="signal peptide" evidence="4">
    <location>
        <begin position="1"/>
        <end position="19"/>
    </location>
</feature>
<organism evidence="6 7">
    <name type="scientific">Pseudonocardia cypriaca</name>
    <dbReference type="NCBI Taxonomy" id="882449"/>
    <lineage>
        <taxon>Bacteria</taxon>
        <taxon>Bacillati</taxon>
        <taxon>Actinomycetota</taxon>
        <taxon>Actinomycetes</taxon>
        <taxon>Pseudonocardiales</taxon>
        <taxon>Pseudonocardiaceae</taxon>
        <taxon>Pseudonocardia</taxon>
    </lineage>
</organism>
<dbReference type="GO" id="GO:0030246">
    <property type="term" value="F:carbohydrate binding"/>
    <property type="evidence" value="ECO:0007669"/>
    <property type="project" value="UniProtKB-ARBA"/>
</dbReference>
<dbReference type="Gene3D" id="3.40.50.2300">
    <property type="match status" value="2"/>
</dbReference>
<dbReference type="PROSITE" id="PS51257">
    <property type="entry name" value="PROKAR_LIPOPROTEIN"/>
    <property type="match status" value="1"/>
</dbReference>
<dbReference type="Proteomes" id="UP000319818">
    <property type="component" value="Unassembled WGS sequence"/>
</dbReference>
<reference evidence="6 7" key="1">
    <citation type="submission" date="2019-06" db="EMBL/GenBank/DDBJ databases">
        <title>Sequencing the genomes of 1000 actinobacteria strains.</title>
        <authorList>
            <person name="Klenk H.-P."/>
        </authorList>
    </citation>
    <scope>NUCLEOTIDE SEQUENCE [LARGE SCALE GENOMIC DNA]</scope>
    <source>
        <strain evidence="6 7">DSM 45511</strain>
    </source>
</reference>
<evidence type="ECO:0000256" key="2">
    <source>
        <dbReference type="ARBA" id="ARBA00007639"/>
    </source>
</evidence>
<evidence type="ECO:0000259" key="5">
    <source>
        <dbReference type="Pfam" id="PF13407"/>
    </source>
</evidence>
<dbReference type="SUPFAM" id="SSF53822">
    <property type="entry name" value="Periplasmic binding protein-like I"/>
    <property type="match status" value="1"/>
</dbReference>
<dbReference type="PANTHER" id="PTHR46847">
    <property type="entry name" value="D-ALLOSE-BINDING PERIPLASMIC PROTEIN-RELATED"/>
    <property type="match status" value="1"/>
</dbReference>
<sequence length="397" mass="42204">MKRSRMLATAAAGAVLLLAAACTSDVPPGGAAAPTGAPATSAPAAGSEFFDQAEHDRQLALRDQTAQGPADQPWMQMLEPEMRDTARYATQGPHHVCFSNASVDNPWRQVGWTTMQAEVDLHRDEIANFTALDAGASDDKQISDIQQLVGGDCDALIVSPNTTATLTPAVEAACGQVPVIVFDRGVDTDCPVTFIHPVGGYAFGATAAEFLAGEVGQGGKVLALRVLPGVDVLEHRWAAAERIFAARGVNVVGVEFTENDTATAKSIVSDYLQREGQINGIWMDDGTAGVAALEAFEDAGQPLPAISGEDQQQFLEKWQAEGLTAQAPTYPTFQWRTAVVAALQVLRGEQVPSEWILPQPTINGENLSQYLQPGLPPLHYALCGCQQMPDFPARWGA</sequence>
<comment type="caution">
    <text evidence="6">The sequence shown here is derived from an EMBL/GenBank/DDBJ whole genome shotgun (WGS) entry which is preliminary data.</text>
</comment>
<dbReference type="GO" id="GO:0030313">
    <property type="term" value="C:cell envelope"/>
    <property type="evidence" value="ECO:0007669"/>
    <property type="project" value="UniProtKB-SubCell"/>
</dbReference>
<dbReference type="EMBL" id="VFPH01000001">
    <property type="protein sequence ID" value="TQM43593.1"/>
    <property type="molecule type" value="Genomic_DNA"/>
</dbReference>
<dbReference type="Pfam" id="PF13407">
    <property type="entry name" value="Peripla_BP_4"/>
    <property type="match status" value="1"/>
</dbReference>
<dbReference type="InterPro" id="IPR028082">
    <property type="entry name" value="Peripla_BP_I"/>
</dbReference>
<keyword evidence="7" id="KW-1185">Reference proteome</keyword>
<proteinExistence type="inferred from homology"/>
<dbReference type="OrthoDB" id="7322203at2"/>
<evidence type="ECO:0000256" key="1">
    <source>
        <dbReference type="ARBA" id="ARBA00004196"/>
    </source>
</evidence>
<feature type="domain" description="Periplasmic binding protein" evidence="5">
    <location>
        <begin position="97"/>
        <end position="349"/>
    </location>
</feature>
<dbReference type="PANTHER" id="PTHR46847:SF1">
    <property type="entry name" value="D-ALLOSE-BINDING PERIPLASMIC PROTEIN-RELATED"/>
    <property type="match status" value="1"/>
</dbReference>
<keyword evidence="3 4" id="KW-0732">Signal</keyword>
<name>A0A543GBY4_9PSEU</name>